<dbReference type="EMBL" id="SMAD01000018">
    <property type="protein sequence ID" value="TCS84746.1"/>
    <property type="molecule type" value="Genomic_DNA"/>
</dbReference>
<dbReference type="Proteomes" id="UP000295807">
    <property type="component" value="Unassembled WGS sequence"/>
</dbReference>
<keyword evidence="2" id="KW-1185">Reference proteome</keyword>
<dbReference type="OrthoDB" id="773297at2"/>
<organism evidence="1 2">
    <name type="scientific">Anseongella ginsenosidimutans</name>
    <dbReference type="NCBI Taxonomy" id="496056"/>
    <lineage>
        <taxon>Bacteria</taxon>
        <taxon>Pseudomonadati</taxon>
        <taxon>Bacteroidota</taxon>
        <taxon>Sphingobacteriia</taxon>
        <taxon>Sphingobacteriales</taxon>
        <taxon>Sphingobacteriaceae</taxon>
        <taxon>Anseongella</taxon>
    </lineage>
</organism>
<accession>A0A4V2UT85</accession>
<reference evidence="1 2" key="1">
    <citation type="submission" date="2019-03" db="EMBL/GenBank/DDBJ databases">
        <title>Genomic Encyclopedia of Type Strains, Phase IV (KMG-IV): sequencing the most valuable type-strain genomes for metagenomic binning, comparative biology and taxonomic classification.</title>
        <authorList>
            <person name="Goeker M."/>
        </authorList>
    </citation>
    <scope>NUCLEOTIDE SEQUENCE [LARGE SCALE GENOMIC DNA]</scope>
    <source>
        <strain evidence="1 2">DSM 21100</strain>
    </source>
</reference>
<evidence type="ECO:0000313" key="2">
    <source>
        <dbReference type="Proteomes" id="UP000295807"/>
    </source>
</evidence>
<dbReference type="AlphaFoldDB" id="A0A4V2UT85"/>
<sequence length="131" mass="14835">MKITAILEIPEDFRLHCEIYDCNAQDVLQEFVNQVSLPRHRAGEGNGYECATSFFMDYADQLLSEKGQPADVHDHYLDKLAETVVPIRDGEQREVACRKILRQWALAVKESSSCHSTEMARHSSGAEVKPI</sequence>
<proteinExistence type="predicted"/>
<evidence type="ECO:0000313" key="1">
    <source>
        <dbReference type="EMBL" id="TCS84746.1"/>
    </source>
</evidence>
<name>A0A4V2UT85_9SPHI</name>
<gene>
    <name evidence="1" type="ORF">EDD80_11815</name>
</gene>
<dbReference type="RefSeq" id="WP_132130650.1">
    <property type="nucleotide sequence ID" value="NZ_CP042432.1"/>
</dbReference>
<comment type="caution">
    <text evidence="1">The sequence shown here is derived from an EMBL/GenBank/DDBJ whole genome shotgun (WGS) entry which is preliminary data.</text>
</comment>
<protein>
    <submittedName>
        <fullName evidence="1">Uncharacterized protein</fullName>
    </submittedName>
</protein>